<reference evidence="1 2" key="1">
    <citation type="submission" date="2020-08" db="EMBL/GenBank/DDBJ databases">
        <title>The genome sequence of type strain Novosphingobium piscinae KCTC 42194.</title>
        <authorList>
            <person name="Liu Y."/>
        </authorList>
    </citation>
    <scope>NUCLEOTIDE SEQUENCE [LARGE SCALE GENOMIC DNA]</scope>
    <source>
        <strain evidence="1 2">KCTC 42194</strain>
    </source>
</reference>
<comment type="caution">
    <text evidence="1">The sequence shown here is derived from an EMBL/GenBank/DDBJ whole genome shotgun (WGS) entry which is preliminary data.</text>
</comment>
<sequence>MKRAVIIGQSHTVCMADALSHVSNPHQFEIHRLRNGDKKNDPSALSTEQALDIVRRLDEMTPVFLSFPGGYHCVIGLVKSNPDYDFVFDEVEGVVQDVWMVPQRVIASTFDYHLETEQLVRKVKQAAAGPVYILAFPPPKQDNEFMLKHLLARWNKPYRGQDIAACGLSRPQLRRKLWLLECGRVRIWAEKLDVGFVPAPVACFNGNGFLDSTYFANDATHANVEYGKLVLEQVASVVDGRQGSL</sequence>
<evidence type="ECO:0000313" key="2">
    <source>
        <dbReference type="Proteomes" id="UP000551327"/>
    </source>
</evidence>
<name>A0A7X1FXZ3_9SPHN</name>
<organism evidence="1 2">
    <name type="scientific">Novosphingobium piscinae</name>
    <dbReference type="NCBI Taxonomy" id="1507448"/>
    <lineage>
        <taxon>Bacteria</taxon>
        <taxon>Pseudomonadati</taxon>
        <taxon>Pseudomonadota</taxon>
        <taxon>Alphaproteobacteria</taxon>
        <taxon>Sphingomonadales</taxon>
        <taxon>Sphingomonadaceae</taxon>
        <taxon>Novosphingobium</taxon>
    </lineage>
</organism>
<keyword evidence="2" id="KW-1185">Reference proteome</keyword>
<dbReference type="EMBL" id="JACLAX010000006">
    <property type="protein sequence ID" value="MBC2669064.1"/>
    <property type="molecule type" value="Genomic_DNA"/>
</dbReference>
<evidence type="ECO:0000313" key="1">
    <source>
        <dbReference type="EMBL" id="MBC2669064.1"/>
    </source>
</evidence>
<gene>
    <name evidence="1" type="ORF">H7F53_07910</name>
</gene>
<accession>A0A7X1FXZ3</accession>
<proteinExistence type="predicted"/>
<protein>
    <recommendedName>
        <fullName evidence="3">SGNH/GDSL hydrolase family protein</fullName>
    </recommendedName>
</protein>
<evidence type="ECO:0008006" key="3">
    <source>
        <dbReference type="Google" id="ProtNLM"/>
    </source>
</evidence>
<dbReference type="RefSeq" id="WP_185678953.1">
    <property type="nucleotide sequence ID" value="NZ_JACLAX010000006.1"/>
</dbReference>
<dbReference type="AlphaFoldDB" id="A0A7X1FXZ3"/>
<dbReference type="Proteomes" id="UP000551327">
    <property type="component" value="Unassembled WGS sequence"/>
</dbReference>